<dbReference type="InterPro" id="IPR008915">
    <property type="entry name" value="Peptidase_M50"/>
</dbReference>
<gene>
    <name evidence="8" type="ORF">BVC80_33g13</name>
</gene>
<dbReference type="OMA" id="FYSWGRW"/>
<dbReference type="GO" id="GO:0004222">
    <property type="term" value="F:metalloendopeptidase activity"/>
    <property type="evidence" value="ECO:0007669"/>
    <property type="project" value="InterPro"/>
</dbReference>
<evidence type="ECO:0000256" key="5">
    <source>
        <dbReference type="ARBA" id="ARBA00032658"/>
    </source>
</evidence>
<dbReference type="GO" id="GO:1905897">
    <property type="term" value="P:regulation of response to endoplasmic reticulum stress"/>
    <property type="evidence" value="ECO:0007669"/>
    <property type="project" value="TreeGrafter"/>
</dbReference>
<comment type="caution">
    <text evidence="8">The sequence shown here is derived from an EMBL/GenBank/DDBJ whole genome shotgun (WGS) entry which is preliminary data.</text>
</comment>
<name>A0A200QAL7_MACCD</name>
<evidence type="ECO:0000256" key="1">
    <source>
        <dbReference type="ARBA" id="ARBA00004127"/>
    </source>
</evidence>
<dbReference type="GO" id="GO:0031293">
    <property type="term" value="P:membrane protein intracellular domain proteolysis"/>
    <property type="evidence" value="ECO:0007669"/>
    <property type="project" value="TreeGrafter"/>
</dbReference>
<sequence length="523" mass="57032">MFSQVLLWNSASTLHLYNGNVGLSNGLLFGYLPSPSVLKVPGFSISVSNGGYIIFSTLISVAVHEFGHAISAARFSVYLRRNLIPGETGRGFSSDECGGGISYNGVASEEQAINATDCRSLTWWENMNGTTSLENSEGIQIEYIAIFLAVLFPGALVALNYEMLQSLPQFAVLRIYCAGIWHNAVCCAVCALALFVLPSVLYPFYIHGENPMVLDVTSMSPLSGYLSPGDVIVSIDGLQVHYPQEWMELMARMNEVAIQSSHHSKDSRSFQEAAGRKGYCISSSWIQDKKNIQLVDDQSTCPDELTVFSRVPCFNLNALEDGSTDDGNRKETRHCLSARDVVHHKKCGDGWLAAGSNRSSCECSQDETCMGPVLSPGVTWVEIAYSRPYSAECLWLWRNSSADFVSPDSGATDCGGTFVFIGDALSMANSIGLTAYRPRSAISLGLSLPNGLEKILACTFHVSLTLALLNSLPVFFLDGESILEVILVGYITLLSPRKRRQVLRIFLFGGTLLSIIGFFSIFL</sequence>
<evidence type="ECO:0000259" key="7">
    <source>
        <dbReference type="Pfam" id="PF02163"/>
    </source>
</evidence>
<protein>
    <recommendedName>
        <fullName evidence="5">Endopeptidase S2P</fullName>
    </recommendedName>
</protein>
<organism evidence="8 9">
    <name type="scientific">Macleaya cordata</name>
    <name type="common">Five-seeded plume-poppy</name>
    <name type="synonym">Bocconia cordata</name>
    <dbReference type="NCBI Taxonomy" id="56857"/>
    <lineage>
        <taxon>Eukaryota</taxon>
        <taxon>Viridiplantae</taxon>
        <taxon>Streptophyta</taxon>
        <taxon>Embryophyta</taxon>
        <taxon>Tracheophyta</taxon>
        <taxon>Spermatophyta</taxon>
        <taxon>Magnoliopsida</taxon>
        <taxon>Ranunculales</taxon>
        <taxon>Papaveraceae</taxon>
        <taxon>Papaveroideae</taxon>
        <taxon>Macleaya</taxon>
    </lineage>
</organism>
<feature type="transmembrane region" description="Helical" evidence="6">
    <location>
        <begin position="143"/>
        <end position="161"/>
    </location>
</feature>
<dbReference type="GO" id="GO:0016020">
    <property type="term" value="C:membrane"/>
    <property type="evidence" value="ECO:0007669"/>
    <property type="project" value="InterPro"/>
</dbReference>
<dbReference type="FunCoup" id="A0A200QAL7">
    <property type="interactions" value="2176"/>
</dbReference>
<dbReference type="PANTHER" id="PTHR13325:SF3">
    <property type="entry name" value="MEMBRANE-BOUND TRANSCRIPTION FACTOR SITE-2 PROTEASE"/>
    <property type="match status" value="1"/>
</dbReference>
<dbReference type="OrthoDB" id="69989at2759"/>
<dbReference type="Proteomes" id="UP000195402">
    <property type="component" value="Unassembled WGS sequence"/>
</dbReference>
<proteinExistence type="predicted"/>
<accession>A0A200QAL7</accession>
<keyword evidence="4 6" id="KW-0472">Membrane</keyword>
<evidence type="ECO:0000313" key="9">
    <source>
        <dbReference type="Proteomes" id="UP000195402"/>
    </source>
</evidence>
<keyword evidence="8" id="KW-0645">Protease</keyword>
<evidence type="ECO:0000313" key="8">
    <source>
        <dbReference type="EMBL" id="OVA07510.1"/>
    </source>
</evidence>
<dbReference type="STRING" id="56857.A0A200QAL7"/>
<feature type="transmembrane region" description="Helical" evidence="6">
    <location>
        <begin position="181"/>
        <end position="205"/>
    </location>
</feature>
<dbReference type="InParanoid" id="A0A200QAL7"/>
<dbReference type="Pfam" id="PF02163">
    <property type="entry name" value="Peptidase_M50"/>
    <property type="match status" value="1"/>
</dbReference>
<reference evidence="8 9" key="1">
    <citation type="journal article" date="2017" name="Mol. Plant">
        <title>The Genome of Medicinal Plant Macleaya cordata Provides New Insights into Benzylisoquinoline Alkaloids Metabolism.</title>
        <authorList>
            <person name="Liu X."/>
            <person name="Liu Y."/>
            <person name="Huang P."/>
            <person name="Ma Y."/>
            <person name="Qing Z."/>
            <person name="Tang Q."/>
            <person name="Cao H."/>
            <person name="Cheng P."/>
            <person name="Zheng Y."/>
            <person name="Yuan Z."/>
            <person name="Zhou Y."/>
            <person name="Liu J."/>
            <person name="Tang Z."/>
            <person name="Zhuo Y."/>
            <person name="Zhang Y."/>
            <person name="Yu L."/>
            <person name="Huang J."/>
            <person name="Yang P."/>
            <person name="Peng Q."/>
            <person name="Zhang J."/>
            <person name="Jiang W."/>
            <person name="Zhang Z."/>
            <person name="Lin K."/>
            <person name="Ro D.K."/>
            <person name="Chen X."/>
            <person name="Xiong X."/>
            <person name="Shang Y."/>
            <person name="Huang S."/>
            <person name="Zeng J."/>
        </authorList>
    </citation>
    <scope>NUCLEOTIDE SEQUENCE [LARGE SCALE GENOMIC DNA]</scope>
    <source>
        <strain evidence="9">cv. BLH2017</strain>
        <tissue evidence="8">Root</tissue>
    </source>
</reference>
<comment type="subcellular location">
    <subcellularLocation>
        <location evidence="1">Endomembrane system</location>
        <topology evidence="1">Multi-pass membrane protein</topology>
    </subcellularLocation>
</comment>
<evidence type="ECO:0000256" key="4">
    <source>
        <dbReference type="ARBA" id="ARBA00023136"/>
    </source>
</evidence>
<feature type="transmembrane region" description="Helical" evidence="6">
    <location>
        <begin position="502"/>
        <end position="522"/>
    </location>
</feature>
<dbReference type="GO" id="GO:0012505">
    <property type="term" value="C:endomembrane system"/>
    <property type="evidence" value="ECO:0007669"/>
    <property type="project" value="UniProtKB-SubCell"/>
</dbReference>
<evidence type="ECO:0000256" key="3">
    <source>
        <dbReference type="ARBA" id="ARBA00022989"/>
    </source>
</evidence>
<keyword evidence="9" id="KW-1185">Reference proteome</keyword>
<dbReference type="PANTHER" id="PTHR13325">
    <property type="entry name" value="PROTEASE M50 MEMBRANE-BOUND TRANSCRIPTION FACTOR SITE 2 PROTEASE"/>
    <property type="match status" value="1"/>
</dbReference>
<feature type="domain" description="Peptidase M50" evidence="7">
    <location>
        <begin position="147"/>
        <end position="505"/>
    </location>
</feature>
<keyword evidence="8" id="KW-0378">Hydrolase</keyword>
<dbReference type="GO" id="GO:0005737">
    <property type="term" value="C:cytoplasm"/>
    <property type="evidence" value="ECO:0007669"/>
    <property type="project" value="TreeGrafter"/>
</dbReference>
<keyword evidence="3 6" id="KW-1133">Transmembrane helix</keyword>
<dbReference type="InterPro" id="IPR001193">
    <property type="entry name" value="MBTPS2"/>
</dbReference>
<evidence type="ECO:0000256" key="2">
    <source>
        <dbReference type="ARBA" id="ARBA00022692"/>
    </source>
</evidence>
<dbReference type="EMBL" id="MVGT01002479">
    <property type="protein sequence ID" value="OVA07510.1"/>
    <property type="molecule type" value="Genomic_DNA"/>
</dbReference>
<keyword evidence="2 6" id="KW-0812">Transmembrane</keyword>
<evidence type="ECO:0000256" key="6">
    <source>
        <dbReference type="SAM" id="Phobius"/>
    </source>
</evidence>
<dbReference type="AlphaFoldDB" id="A0A200QAL7"/>